<reference evidence="1" key="1">
    <citation type="journal article" date="2023" name="bioRxiv">
        <title>Improved chromosome-level genome assembly for marigold (Tagetes erecta).</title>
        <authorList>
            <person name="Jiang F."/>
            <person name="Yuan L."/>
            <person name="Wang S."/>
            <person name="Wang H."/>
            <person name="Xu D."/>
            <person name="Wang A."/>
            <person name="Fan W."/>
        </authorList>
    </citation>
    <scope>NUCLEOTIDE SEQUENCE</scope>
    <source>
        <strain evidence="1">WSJ</strain>
        <tissue evidence="1">Leaf</tissue>
    </source>
</reference>
<dbReference type="EMBL" id="JAUHHV010000009">
    <property type="protein sequence ID" value="KAK1413566.1"/>
    <property type="molecule type" value="Genomic_DNA"/>
</dbReference>
<organism evidence="1 2">
    <name type="scientific">Tagetes erecta</name>
    <name type="common">African marigold</name>
    <dbReference type="NCBI Taxonomy" id="13708"/>
    <lineage>
        <taxon>Eukaryota</taxon>
        <taxon>Viridiplantae</taxon>
        <taxon>Streptophyta</taxon>
        <taxon>Embryophyta</taxon>
        <taxon>Tracheophyta</taxon>
        <taxon>Spermatophyta</taxon>
        <taxon>Magnoliopsida</taxon>
        <taxon>eudicotyledons</taxon>
        <taxon>Gunneridae</taxon>
        <taxon>Pentapetalae</taxon>
        <taxon>asterids</taxon>
        <taxon>campanulids</taxon>
        <taxon>Asterales</taxon>
        <taxon>Asteraceae</taxon>
        <taxon>Asteroideae</taxon>
        <taxon>Heliantheae alliance</taxon>
        <taxon>Tageteae</taxon>
        <taxon>Tagetes</taxon>
    </lineage>
</organism>
<accession>A0AAD8NMA8</accession>
<dbReference type="Proteomes" id="UP001229421">
    <property type="component" value="Unassembled WGS sequence"/>
</dbReference>
<keyword evidence="2" id="KW-1185">Reference proteome</keyword>
<comment type="caution">
    <text evidence="1">The sequence shown here is derived from an EMBL/GenBank/DDBJ whole genome shotgun (WGS) entry which is preliminary data.</text>
</comment>
<evidence type="ECO:0000313" key="1">
    <source>
        <dbReference type="EMBL" id="KAK1413566.1"/>
    </source>
</evidence>
<name>A0AAD8NMA8_TARER</name>
<gene>
    <name evidence="1" type="ORF">QVD17_35341</name>
</gene>
<protein>
    <submittedName>
        <fullName evidence="1">Uncharacterized protein</fullName>
    </submittedName>
</protein>
<dbReference type="AlphaFoldDB" id="A0AAD8NMA8"/>
<proteinExistence type="predicted"/>
<evidence type="ECO:0000313" key="2">
    <source>
        <dbReference type="Proteomes" id="UP001229421"/>
    </source>
</evidence>
<sequence>MDLADDHAAALKSLFTKEYIGCFACNMGTRQGTFILEMVTAFEVLLANNGTRNCLVFEDFMQAFADRCTGQNHRLIAHQLRFLRYFLISLMLPIVRLKSTSLLL</sequence>